<comment type="caution">
    <text evidence="1">The sequence shown here is derived from an EMBL/GenBank/DDBJ whole genome shotgun (WGS) entry which is preliminary data.</text>
</comment>
<gene>
    <name evidence="1" type="ORF">GCM10022287_23700</name>
</gene>
<evidence type="ECO:0000313" key="1">
    <source>
        <dbReference type="EMBL" id="GAA4176454.1"/>
    </source>
</evidence>
<name>A0ABP8A301_9MICO</name>
<accession>A0ABP8A301</accession>
<proteinExistence type="predicted"/>
<protein>
    <submittedName>
        <fullName evidence="1">Uncharacterized protein</fullName>
    </submittedName>
</protein>
<dbReference type="EMBL" id="BAABBW010000004">
    <property type="protein sequence ID" value="GAA4176454.1"/>
    <property type="molecule type" value="Genomic_DNA"/>
</dbReference>
<dbReference type="Proteomes" id="UP001501079">
    <property type="component" value="Unassembled WGS sequence"/>
</dbReference>
<evidence type="ECO:0000313" key="2">
    <source>
        <dbReference type="Proteomes" id="UP001501079"/>
    </source>
</evidence>
<reference evidence="2" key="1">
    <citation type="journal article" date="2019" name="Int. J. Syst. Evol. Microbiol.">
        <title>The Global Catalogue of Microorganisms (GCM) 10K type strain sequencing project: providing services to taxonomists for standard genome sequencing and annotation.</title>
        <authorList>
            <consortium name="The Broad Institute Genomics Platform"/>
            <consortium name="The Broad Institute Genome Sequencing Center for Infectious Disease"/>
            <person name="Wu L."/>
            <person name="Ma J."/>
        </authorList>
    </citation>
    <scope>NUCLEOTIDE SEQUENCE [LARGE SCALE GENOMIC DNA]</scope>
    <source>
        <strain evidence="2">JCM 17591</strain>
    </source>
</reference>
<organism evidence="1 2">
    <name type="scientific">Gryllotalpicola koreensis</name>
    <dbReference type="NCBI Taxonomy" id="993086"/>
    <lineage>
        <taxon>Bacteria</taxon>
        <taxon>Bacillati</taxon>
        <taxon>Actinomycetota</taxon>
        <taxon>Actinomycetes</taxon>
        <taxon>Micrococcales</taxon>
        <taxon>Microbacteriaceae</taxon>
        <taxon>Gryllotalpicola</taxon>
    </lineage>
</organism>
<dbReference type="RefSeq" id="WP_344754638.1">
    <property type="nucleotide sequence ID" value="NZ_BAABBW010000004.1"/>
</dbReference>
<sequence length="83" mass="8799">MTHTIKPTELSGEHIGKRVRVQLSTSAVVEDTLVAIMQSTPTSGPWGQGTSVRFANLAAFAPDPAGIDPESDVVILDDEPEVL</sequence>
<keyword evidence="2" id="KW-1185">Reference proteome</keyword>